<keyword evidence="7" id="KW-1185">Reference proteome</keyword>
<evidence type="ECO:0000256" key="2">
    <source>
        <dbReference type="ARBA" id="ARBA00022801"/>
    </source>
</evidence>
<dbReference type="PANTHER" id="PTHR11559">
    <property type="entry name" value="CARBOXYLESTERASE"/>
    <property type="match status" value="1"/>
</dbReference>
<comment type="similarity">
    <text evidence="1 3">Belongs to the type-B carboxylesterase/lipase family.</text>
</comment>
<feature type="domain" description="Carboxylesterase type B" evidence="5">
    <location>
        <begin position="13"/>
        <end position="512"/>
    </location>
</feature>
<organism evidence="6 7">
    <name type="scientific">Colletotrichum shisoi</name>
    <dbReference type="NCBI Taxonomy" id="2078593"/>
    <lineage>
        <taxon>Eukaryota</taxon>
        <taxon>Fungi</taxon>
        <taxon>Dikarya</taxon>
        <taxon>Ascomycota</taxon>
        <taxon>Pezizomycotina</taxon>
        <taxon>Sordariomycetes</taxon>
        <taxon>Hypocreomycetidae</taxon>
        <taxon>Glomerellales</taxon>
        <taxon>Glomerellaceae</taxon>
        <taxon>Colletotrichum</taxon>
        <taxon>Colletotrichum destructivum species complex</taxon>
    </lineage>
</organism>
<comment type="caution">
    <text evidence="6">The sequence shown here is derived from an EMBL/GenBank/DDBJ whole genome shotgun (WGS) entry which is preliminary data.</text>
</comment>
<dbReference type="AlphaFoldDB" id="A0A5Q4C779"/>
<evidence type="ECO:0000259" key="5">
    <source>
        <dbReference type="Pfam" id="PF00135"/>
    </source>
</evidence>
<dbReference type="InterPro" id="IPR019826">
    <property type="entry name" value="Carboxylesterase_B_AS"/>
</dbReference>
<evidence type="ECO:0000256" key="1">
    <source>
        <dbReference type="ARBA" id="ARBA00005964"/>
    </source>
</evidence>
<dbReference type="Pfam" id="PF00135">
    <property type="entry name" value="COesterase"/>
    <property type="match status" value="1"/>
</dbReference>
<dbReference type="GO" id="GO:0016787">
    <property type="term" value="F:hydrolase activity"/>
    <property type="evidence" value="ECO:0007669"/>
    <property type="project" value="UniProtKB-KW"/>
</dbReference>
<dbReference type="Gene3D" id="3.40.50.1820">
    <property type="entry name" value="alpha/beta hydrolase"/>
    <property type="match status" value="1"/>
</dbReference>
<feature type="region of interest" description="Disordered" evidence="4">
    <location>
        <begin position="485"/>
        <end position="538"/>
    </location>
</feature>
<protein>
    <recommendedName>
        <fullName evidence="3">Carboxylic ester hydrolase</fullName>
        <ecNumber evidence="3">3.1.1.-</ecNumber>
    </recommendedName>
</protein>
<evidence type="ECO:0000313" key="7">
    <source>
        <dbReference type="Proteomes" id="UP000326340"/>
    </source>
</evidence>
<dbReference type="InterPro" id="IPR050309">
    <property type="entry name" value="Type-B_Carboxylest/Lipase"/>
</dbReference>
<accession>A0A5Q4C779</accession>
<proteinExistence type="inferred from homology"/>
<evidence type="ECO:0000256" key="3">
    <source>
        <dbReference type="RuleBase" id="RU361235"/>
    </source>
</evidence>
<dbReference type="InterPro" id="IPR002018">
    <property type="entry name" value="CarbesteraseB"/>
</dbReference>
<dbReference type="OrthoDB" id="408631at2759"/>
<gene>
    <name evidence="6" type="primary">NLGN4Y</name>
    <name evidence="6" type="ORF">CSHISOI_00254</name>
</gene>
<dbReference type="EC" id="3.1.1.-" evidence="3"/>
<dbReference type="PROSITE" id="PS00122">
    <property type="entry name" value="CARBOXYLESTERASE_B_1"/>
    <property type="match status" value="1"/>
</dbReference>
<dbReference type="InterPro" id="IPR029058">
    <property type="entry name" value="AB_hydrolase_fold"/>
</dbReference>
<sequence length="592" mass="62617">MSPPVSSPARDQRPTVRLNQGTYIGATLAEPTFPRSVDAFLGVPYATCQRLRRAELPGASRDTFDASDYGPACPTADPSFPSDENCLNANVFRSVTAGHEDDVQQAGAKRGKVPVLVYCHGGAFNFGRGGDRNLAAFVAFAKRDLVAVSFNYRLGPLGFLPCGLAAAEGIANLGLLDQRTLLQWVQRNIAAFGGDEKDVTVMGFSAGAHSLGHHLLSPPSRTLFRRAILESGAPTARSVLSSAHPRHEAQFAQFLACASLSGVSPPEILPALRALPLRTLLHASLATWTECAPSVQWPFQPSVDGDATEDGIIPIPPIEAWGSPSLPPPPPLITGFNTSEGTMFVPAAASSPTALADFFSVLIPALTPRDLELLESLYPPASTYPPPPTPAHGAQFRRLAQAYGHYGYIAPLLHSAHLASLAGAPVWVYEYAAHADLAAANHGDHVPAATHDTDVLSAHTTPGLLDVSDAMHGYWSSFATAGAAASANNDDDGDADGPNALPNTSGVAWPRFVTPFGDARDSAPPDSGPQGADETPRGRILVFGEGNDELMVGRGDRRRGAVARVRTLTGLEIRQFRFWSDRVGLSEGNGDR</sequence>
<dbReference type="EMBL" id="PUHP01000008">
    <property type="protein sequence ID" value="TQN75158.1"/>
    <property type="molecule type" value="Genomic_DNA"/>
</dbReference>
<name>A0A5Q4C779_9PEZI</name>
<reference evidence="6 7" key="1">
    <citation type="journal article" date="2019" name="Sci. Rep.">
        <title>Colletotrichum shisoi sp. nov., an anthracnose pathogen of Perilla frutescens in Japan: molecular phylogenetic, morphological and genomic evidence.</title>
        <authorList>
            <person name="Gan P."/>
            <person name="Tsushima A."/>
            <person name="Hiroyama R."/>
            <person name="Narusaka M."/>
            <person name="Takano Y."/>
            <person name="Narusaka Y."/>
            <person name="Kawaradani M."/>
            <person name="Damm U."/>
            <person name="Shirasu K."/>
        </authorList>
    </citation>
    <scope>NUCLEOTIDE SEQUENCE [LARGE SCALE GENOMIC DNA]</scope>
    <source>
        <strain evidence="6 7">PG-2018a</strain>
    </source>
</reference>
<evidence type="ECO:0000313" key="6">
    <source>
        <dbReference type="EMBL" id="TQN75158.1"/>
    </source>
</evidence>
<keyword evidence="2 3" id="KW-0378">Hydrolase</keyword>
<evidence type="ECO:0000256" key="4">
    <source>
        <dbReference type="SAM" id="MobiDB-lite"/>
    </source>
</evidence>
<dbReference type="Proteomes" id="UP000326340">
    <property type="component" value="Unassembled WGS sequence"/>
</dbReference>
<dbReference type="SUPFAM" id="SSF53474">
    <property type="entry name" value="alpha/beta-Hydrolases"/>
    <property type="match status" value="1"/>
</dbReference>